<dbReference type="GO" id="GO:0016740">
    <property type="term" value="F:transferase activity"/>
    <property type="evidence" value="ECO:0007669"/>
    <property type="project" value="UniProtKB-KW"/>
</dbReference>
<comment type="caution">
    <text evidence="2">The sequence shown here is derived from an EMBL/GenBank/DDBJ whole genome shotgun (WGS) entry which is preliminary data.</text>
</comment>
<dbReference type="SUPFAM" id="SSF53756">
    <property type="entry name" value="UDP-Glycosyltransferase/glycogen phosphorylase"/>
    <property type="match status" value="1"/>
</dbReference>
<dbReference type="AlphaFoldDB" id="A0A6A1W941"/>
<keyword evidence="2" id="KW-0808">Transferase</keyword>
<reference evidence="2 3" key="1">
    <citation type="journal article" date="2019" name="Plant Biotechnol. J.">
        <title>The red bayberry genome and genetic basis of sex determination.</title>
        <authorList>
            <person name="Jia H.M."/>
            <person name="Jia H.J."/>
            <person name="Cai Q.L."/>
            <person name="Wang Y."/>
            <person name="Zhao H.B."/>
            <person name="Yang W.F."/>
            <person name="Wang G.Y."/>
            <person name="Li Y.H."/>
            <person name="Zhan D.L."/>
            <person name="Shen Y.T."/>
            <person name="Niu Q.F."/>
            <person name="Chang L."/>
            <person name="Qiu J."/>
            <person name="Zhao L."/>
            <person name="Xie H.B."/>
            <person name="Fu W.Y."/>
            <person name="Jin J."/>
            <person name="Li X.W."/>
            <person name="Jiao Y."/>
            <person name="Zhou C.C."/>
            <person name="Tu T."/>
            <person name="Chai C.Y."/>
            <person name="Gao J.L."/>
            <person name="Fan L.J."/>
            <person name="van de Weg E."/>
            <person name="Wang J.Y."/>
            <person name="Gao Z.S."/>
        </authorList>
    </citation>
    <scope>NUCLEOTIDE SEQUENCE [LARGE SCALE GENOMIC DNA]</scope>
    <source>
        <tissue evidence="2">Leaves</tissue>
    </source>
</reference>
<name>A0A6A1W941_9ROSI</name>
<evidence type="ECO:0000313" key="2">
    <source>
        <dbReference type="EMBL" id="KAB1221784.1"/>
    </source>
</evidence>
<sequence length="112" mass="12105">MGLCQQQAGFPLGGSPDPTSSSGWKESLPEGFKEVAGERGCIVKWALQKEVLGHRAVATVVRSQSLKASVILTAKGIPMICQLGAEGGRGQWGLWPHQKFCKKKIFVHTFRG</sequence>
<accession>A0A6A1W941</accession>
<evidence type="ECO:0000256" key="1">
    <source>
        <dbReference type="SAM" id="MobiDB-lite"/>
    </source>
</evidence>
<evidence type="ECO:0000313" key="3">
    <source>
        <dbReference type="Proteomes" id="UP000516437"/>
    </source>
</evidence>
<keyword evidence="3" id="KW-1185">Reference proteome</keyword>
<dbReference type="Gene3D" id="3.40.50.2000">
    <property type="entry name" value="Glycogen Phosphorylase B"/>
    <property type="match status" value="1"/>
</dbReference>
<organism evidence="2 3">
    <name type="scientific">Morella rubra</name>
    <name type="common">Chinese bayberry</name>
    <dbReference type="NCBI Taxonomy" id="262757"/>
    <lineage>
        <taxon>Eukaryota</taxon>
        <taxon>Viridiplantae</taxon>
        <taxon>Streptophyta</taxon>
        <taxon>Embryophyta</taxon>
        <taxon>Tracheophyta</taxon>
        <taxon>Spermatophyta</taxon>
        <taxon>Magnoliopsida</taxon>
        <taxon>eudicotyledons</taxon>
        <taxon>Gunneridae</taxon>
        <taxon>Pentapetalae</taxon>
        <taxon>rosids</taxon>
        <taxon>fabids</taxon>
        <taxon>Fagales</taxon>
        <taxon>Myricaceae</taxon>
        <taxon>Morella</taxon>
    </lineage>
</organism>
<protein>
    <submittedName>
        <fullName evidence="2">UDP-glycosyltransferase 76C4</fullName>
    </submittedName>
</protein>
<proteinExistence type="predicted"/>
<feature type="region of interest" description="Disordered" evidence="1">
    <location>
        <begin position="1"/>
        <end position="28"/>
    </location>
</feature>
<dbReference type="OrthoDB" id="5835829at2759"/>
<gene>
    <name evidence="2" type="ORF">CJ030_MR2G001475</name>
</gene>
<dbReference type="Proteomes" id="UP000516437">
    <property type="component" value="Chromosome 2"/>
</dbReference>
<dbReference type="EMBL" id="RXIC02000020">
    <property type="protein sequence ID" value="KAB1221784.1"/>
    <property type="molecule type" value="Genomic_DNA"/>
</dbReference>